<evidence type="ECO:0000313" key="1">
    <source>
        <dbReference type="EMBL" id="SOD80876.1"/>
    </source>
</evidence>
<keyword evidence="2" id="KW-1185">Reference proteome</keyword>
<sequence length="184" mass="21610">MNRTELTSAVIEIGKTRPGYIRMNEDICAANTTDYIQQMLGISEFKDQHPKLQELAKQTQHLRSYSKEMVKRSNQLYEDITEPINRKVIFPILEKYMDKRDIPFLFTPTHMFPKPWVSHTEVLFFDTIEQITGAMQELAPHVKFDRQHEDILDSGRGFAVGYELTAWLTAYKEFREQFCNAIID</sequence>
<dbReference type="Proteomes" id="UP000219452">
    <property type="component" value="Unassembled WGS sequence"/>
</dbReference>
<proteinExistence type="predicted"/>
<dbReference type="RefSeq" id="WP_097125218.1">
    <property type="nucleotide sequence ID" value="NZ_OCNH01000001.1"/>
</dbReference>
<gene>
    <name evidence="1" type="ORF">SAMN06269250_1596</name>
</gene>
<accession>A0A286FCQ7</accession>
<evidence type="ECO:0000313" key="2">
    <source>
        <dbReference type="Proteomes" id="UP000219452"/>
    </source>
</evidence>
<dbReference type="AlphaFoldDB" id="A0A286FCQ7"/>
<reference evidence="2" key="1">
    <citation type="submission" date="2017-09" db="EMBL/GenBank/DDBJ databases">
        <authorList>
            <person name="Varghese N."/>
            <person name="Submissions S."/>
        </authorList>
    </citation>
    <scope>NUCLEOTIDE SEQUENCE [LARGE SCALE GENOMIC DNA]</scope>
    <source>
        <strain evidence="2">DSM 29961</strain>
    </source>
</reference>
<protein>
    <submittedName>
        <fullName evidence="1">Uncharacterized protein</fullName>
    </submittedName>
</protein>
<name>A0A286FCQ7_9BACT</name>
<dbReference type="EMBL" id="OCNH01000001">
    <property type="protein sequence ID" value="SOD80876.1"/>
    <property type="molecule type" value="Genomic_DNA"/>
</dbReference>
<organism evidence="1 2">
    <name type="scientific">Spirosoma fluviale</name>
    <dbReference type="NCBI Taxonomy" id="1597977"/>
    <lineage>
        <taxon>Bacteria</taxon>
        <taxon>Pseudomonadati</taxon>
        <taxon>Bacteroidota</taxon>
        <taxon>Cytophagia</taxon>
        <taxon>Cytophagales</taxon>
        <taxon>Cytophagaceae</taxon>
        <taxon>Spirosoma</taxon>
    </lineage>
</organism>